<dbReference type="SUPFAM" id="SSF46894">
    <property type="entry name" value="C-terminal effector domain of the bipartite response regulators"/>
    <property type="match status" value="1"/>
</dbReference>
<dbReference type="SUPFAM" id="SSF82171">
    <property type="entry name" value="DPP6 N-terminal domain-like"/>
    <property type="match status" value="1"/>
</dbReference>
<dbReference type="Pfam" id="PF00486">
    <property type="entry name" value="Trans_reg_C"/>
    <property type="match status" value="1"/>
</dbReference>
<sequence>MDRQHLGMDEQVYSGWQFAHFHFFAEQDLLCNQSHNQQHKLEPQVSRLLLLFCQSNGHLLSREELERALWPNTVVDNNSLYQLLTKLRRLLEDSPRQPQFIKTVPKRGYCFLPDVSALPAESVNTDSKTPSKRPVWVRWLSWGCVGAMCFAAVASLGSKFDRPTPVQYALTDVSYALGLEAEVSAHPEQNLLAFVKDINQLQVSDKSGNLLSSLKVESRISLPQWHPQRALLAYWQYQAGECLLNLADEKLNQIHTSRALPCTYAKRPVWKNLDEMVVILKRNQQDLPYLYRISTGQLILLPLHLHADENIRAAVRVWDDEILYLVNSPGKGSYLLSLAGKKVMTWDYHVWLISYNPKRRTLILNHPSQMGAIIEQVPGQKAQVVANTAQGVFTSVSADQHGQLFVASESWQVNIRNKLNMPLFSSSSLDYLPATNPLGETAFMSRRSGVCEVYLQAGDKLTRLSAYHGNAYAHFLQWSPDFSALLSNRDKQIVLYGRQGEIGEFTTELSGPLLSLGWLDHERLYAYDGQTLILYNRQGIILQQWAIDALAVHYDWQDKRWLIFDKQVLRSTSSLDMPGTALTSLNPQHVNQLMNLKLVDGKVYWQSKWDKGIQIWQFSLDQTLAPVLIEQGHFIWHFDVDAKGELMVAARERVEGDIKVLRPTEL</sequence>
<protein>
    <recommendedName>
        <fullName evidence="3">OmpR/PhoB-type domain-containing protein</fullName>
    </recommendedName>
</protein>
<evidence type="ECO:0000256" key="2">
    <source>
        <dbReference type="PROSITE-ProRule" id="PRU01091"/>
    </source>
</evidence>
<reference evidence="4 5" key="1">
    <citation type="journal article" date="2019" name="Int. J. Syst. Evol. Microbiol.">
        <title>The Global Catalogue of Microorganisms (GCM) 10K type strain sequencing project: providing services to taxonomists for standard genome sequencing and annotation.</title>
        <authorList>
            <consortium name="The Broad Institute Genomics Platform"/>
            <consortium name="The Broad Institute Genome Sequencing Center for Infectious Disease"/>
            <person name="Wu L."/>
            <person name="Ma J."/>
        </authorList>
    </citation>
    <scope>NUCLEOTIDE SEQUENCE [LARGE SCALE GENOMIC DNA]</scope>
    <source>
        <strain evidence="4 5">JCM 13378</strain>
    </source>
</reference>
<dbReference type="CDD" id="cd00383">
    <property type="entry name" value="trans_reg_C"/>
    <property type="match status" value="1"/>
</dbReference>
<evidence type="ECO:0000256" key="1">
    <source>
        <dbReference type="ARBA" id="ARBA00023125"/>
    </source>
</evidence>
<comment type="caution">
    <text evidence="4">The sequence shown here is derived from an EMBL/GenBank/DDBJ whole genome shotgun (WGS) entry which is preliminary data.</text>
</comment>
<evidence type="ECO:0000259" key="3">
    <source>
        <dbReference type="PROSITE" id="PS51755"/>
    </source>
</evidence>
<gene>
    <name evidence="4" type="ORF">GCM10009092_32840</name>
</gene>
<dbReference type="Gene3D" id="1.10.10.10">
    <property type="entry name" value="Winged helix-like DNA-binding domain superfamily/Winged helix DNA-binding domain"/>
    <property type="match status" value="1"/>
</dbReference>
<name>A0ABN0XJT7_9ALTE</name>
<dbReference type="PROSITE" id="PS51755">
    <property type="entry name" value="OMPR_PHOB"/>
    <property type="match status" value="1"/>
</dbReference>
<dbReference type="EMBL" id="BAAAEI010000020">
    <property type="protein sequence ID" value="GAA0365903.1"/>
    <property type="molecule type" value="Genomic_DNA"/>
</dbReference>
<dbReference type="Proteomes" id="UP001501757">
    <property type="component" value="Unassembled WGS sequence"/>
</dbReference>
<evidence type="ECO:0000313" key="4">
    <source>
        <dbReference type="EMBL" id="GAA0365903.1"/>
    </source>
</evidence>
<feature type="DNA-binding region" description="OmpR/PhoB-type" evidence="2">
    <location>
        <begin position="13"/>
        <end position="113"/>
    </location>
</feature>
<keyword evidence="5" id="KW-1185">Reference proteome</keyword>
<organism evidence="4 5">
    <name type="scientific">Bowmanella denitrificans</name>
    <dbReference type="NCBI Taxonomy" id="366582"/>
    <lineage>
        <taxon>Bacteria</taxon>
        <taxon>Pseudomonadati</taxon>
        <taxon>Pseudomonadota</taxon>
        <taxon>Gammaproteobacteria</taxon>
        <taxon>Alteromonadales</taxon>
        <taxon>Alteromonadaceae</taxon>
        <taxon>Bowmanella</taxon>
    </lineage>
</organism>
<keyword evidence="1 2" id="KW-0238">DNA-binding</keyword>
<dbReference type="InterPro" id="IPR001867">
    <property type="entry name" value="OmpR/PhoB-type_DNA-bd"/>
</dbReference>
<proteinExistence type="predicted"/>
<evidence type="ECO:0000313" key="5">
    <source>
        <dbReference type="Proteomes" id="UP001501757"/>
    </source>
</evidence>
<dbReference type="RefSeq" id="WP_343846327.1">
    <property type="nucleotide sequence ID" value="NZ_BAAAEI010000020.1"/>
</dbReference>
<accession>A0ABN0XJT7</accession>
<dbReference type="InterPro" id="IPR036388">
    <property type="entry name" value="WH-like_DNA-bd_sf"/>
</dbReference>
<feature type="domain" description="OmpR/PhoB-type" evidence="3">
    <location>
        <begin position="13"/>
        <end position="113"/>
    </location>
</feature>
<dbReference type="InterPro" id="IPR016032">
    <property type="entry name" value="Sig_transdc_resp-reg_C-effctor"/>
</dbReference>
<dbReference type="SMART" id="SM00862">
    <property type="entry name" value="Trans_reg_C"/>
    <property type="match status" value="1"/>
</dbReference>